<gene>
    <name evidence="3" type="ORF">LTR77_002185</name>
</gene>
<evidence type="ECO:0000256" key="2">
    <source>
        <dbReference type="SAM" id="MobiDB-lite"/>
    </source>
</evidence>
<feature type="compositionally biased region" description="Polar residues" evidence="2">
    <location>
        <begin position="21"/>
        <end position="33"/>
    </location>
</feature>
<feature type="region of interest" description="Disordered" evidence="2">
    <location>
        <begin position="1"/>
        <end position="33"/>
    </location>
</feature>
<sequence length="160" mass="18262">MAPKKQKKQMGASMKPDMSRSDSTGWEASQELQNSRINEMMNKGSERVWIASLSFSDGNLTAFQTKERRNKRKQAFKASQDAQVQRLRAKVESAAKQHDENVRAIHRPGLERLLELAQKKRKIENSIATCQAELEQAYLSAARQLQVSLEGRLEEMDEEV</sequence>
<feature type="coiled-coil region" evidence="1">
    <location>
        <begin position="77"/>
        <end position="159"/>
    </location>
</feature>
<proteinExistence type="predicted"/>
<comment type="caution">
    <text evidence="3">The sequence shown here is derived from an EMBL/GenBank/DDBJ whole genome shotgun (WGS) entry which is preliminary data.</text>
</comment>
<dbReference type="Proteomes" id="UP001337655">
    <property type="component" value="Unassembled WGS sequence"/>
</dbReference>
<evidence type="ECO:0000256" key="1">
    <source>
        <dbReference type="SAM" id="Coils"/>
    </source>
</evidence>
<organism evidence="3 4">
    <name type="scientific">Saxophila tyrrhenica</name>
    <dbReference type="NCBI Taxonomy" id="1690608"/>
    <lineage>
        <taxon>Eukaryota</taxon>
        <taxon>Fungi</taxon>
        <taxon>Dikarya</taxon>
        <taxon>Ascomycota</taxon>
        <taxon>Pezizomycotina</taxon>
        <taxon>Dothideomycetes</taxon>
        <taxon>Dothideomycetidae</taxon>
        <taxon>Mycosphaerellales</taxon>
        <taxon>Extremaceae</taxon>
        <taxon>Saxophila</taxon>
    </lineage>
</organism>
<dbReference type="AlphaFoldDB" id="A0AAV9PHV7"/>
<dbReference type="RefSeq" id="XP_064662199.1">
    <property type="nucleotide sequence ID" value="XM_064799444.1"/>
</dbReference>
<evidence type="ECO:0000313" key="4">
    <source>
        <dbReference type="Proteomes" id="UP001337655"/>
    </source>
</evidence>
<keyword evidence="1" id="KW-0175">Coiled coil</keyword>
<dbReference type="EMBL" id="JAVRRT010000003">
    <property type="protein sequence ID" value="KAK5173504.1"/>
    <property type="molecule type" value="Genomic_DNA"/>
</dbReference>
<reference evidence="3 4" key="1">
    <citation type="submission" date="2023-08" db="EMBL/GenBank/DDBJ databases">
        <title>Black Yeasts Isolated from many extreme environments.</title>
        <authorList>
            <person name="Coleine C."/>
            <person name="Stajich J.E."/>
            <person name="Selbmann L."/>
        </authorList>
    </citation>
    <scope>NUCLEOTIDE SEQUENCE [LARGE SCALE GENOMIC DNA]</scope>
    <source>
        <strain evidence="3 4">CCFEE 5935</strain>
    </source>
</reference>
<name>A0AAV9PHV7_9PEZI</name>
<accession>A0AAV9PHV7</accession>
<evidence type="ECO:0000313" key="3">
    <source>
        <dbReference type="EMBL" id="KAK5173504.1"/>
    </source>
</evidence>
<keyword evidence="4" id="KW-1185">Reference proteome</keyword>
<protein>
    <submittedName>
        <fullName evidence="3">Uncharacterized protein</fullName>
    </submittedName>
</protein>
<dbReference type="GeneID" id="89923532"/>